<dbReference type="PANTHER" id="PTHR23048:SF0">
    <property type="entry name" value="CALMODULIN LIKE 3"/>
    <property type="match status" value="1"/>
</dbReference>
<organism evidence="5">
    <name type="scientific">Schistocephalus solidus</name>
    <name type="common">Tapeworm</name>
    <dbReference type="NCBI Taxonomy" id="70667"/>
    <lineage>
        <taxon>Eukaryota</taxon>
        <taxon>Metazoa</taxon>
        <taxon>Spiralia</taxon>
        <taxon>Lophotrochozoa</taxon>
        <taxon>Platyhelminthes</taxon>
        <taxon>Cestoda</taxon>
        <taxon>Eucestoda</taxon>
        <taxon>Diphyllobothriidea</taxon>
        <taxon>Diphyllobothriidae</taxon>
        <taxon>Schistocephalus</taxon>
    </lineage>
</organism>
<proteinExistence type="predicted"/>
<reference evidence="5" key="1">
    <citation type="submission" date="2016-06" db="UniProtKB">
        <authorList>
            <consortium name="WormBaseParasite"/>
        </authorList>
    </citation>
    <scope>IDENTIFICATION</scope>
</reference>
<dbReference type="OrthoDB" id="26525at2759"/>
<dbReference type="AlphaFoldDB" id="A0A183TC63"/>
<dbReference type="WBParaSite" id="SSLN_0001459901-mRNA-1">
    <property type="protein sequence ID" value="SSLN_0001459901-mRNA-1"/>
    <property type="gene ID" value="SSLN_0001459901"/>
</dbReference>
<dbReference type="Pfam" id="PF13499">
    <property type="entry name" value="EF-hand_7"/>
    <property type="match status" value="1"/>
</dbReference>
<dbReference type="Gene3D" id="1.10.238.10">
    <property type="entry name" value="EF-hand"/>
    <property type="match status" value="1"/>
</dbReference>
<dbReference type="STRING" id="70667.A0A183TC63"/>
<name>A0A183TC63_SCHSO</name>
<dbReference type="EMBL" id="UYSU01038622">
    <property type="protein sequence ID" value="VDM00447.1"/>
    <property type="molecule type" value="Genomic_DNA"/>
</dbReference>
<feature type="domain" description="EF-hand" evidence="2">
    <location>
        <begin position="12"/>
        <end position="47"/>
    </location>
</feature>
<dbReference type="GO" id="GO:0005509">
    <property type="term" value="F:calcium ion binding"/>
    <property type="evidence" value="ECO:0007669"/>
    <property type="project" value="InterPro"/>
</dbReference>
<dbReference type="InterPro" id="IPR002048">
    <property type="entry name" value="EF_hand_dom"/>
</dbReference>
<evidence type="ECO:0000259" key="2">
    <source>
        <dbReference type="PROSITE" id="PS50222"/>
    </source>
</evidence>
<keyword evidence="1" id="KW-0677">Repeat</keyword>
<evidence type="ECO:0000313" key="5">
    <source>
        <dbReference type="WBParaSite" id="SSLN_0001459901-mRNA-1"/>
    </source>
</evidence>
<dbReference type="CDD" id="cd00051">
    <property type="entry name" value="EFh"/>
    <property type="match status" value="1"/>
</dbReference>
<gene>
    <name evidence="3" type="ORF">SSLN_LOCUS14061</name>
</gene>
<dbReference type="Proteomes" id="UP000275846">
    <property type="component" value="Unassembled WGS sequence"/>
</dbReference>
<sequence length="160" mass="18382">MPDKYATYISEERMVEYQEAFAFFDPENKGKIPAENVLQCMRKAGLMPAMCEIEDMLRAVDTENNIFSEGASFEQFCQVAAQKEKLIYTEDDILKAFRMFDTESAGYLTMEGLMNALCSQAEKLTEEEVTAMISIAGINEEGHIDYEQFVKKMMNPEFWL</sequence>
<evidence type="ECO:0000256" key="1">
    <source>
        <dbReference type="ARBA" id="ARBA00022737"/>
    </source>
</evidence>
<feature type="domain" description="EF-hand" evidence="2">
    <location>
        <begin position="88"/>
        <end position="123"/>
    </location>
</feature>
<dbReference type="InterPro" id="IPR011992">
    <property type="entry name" value="EF-hand-dom_pair"/>
</dbReference>
<evidence type="ECO:0000313" key="4">
    <source>
        <dbReference type="Proteomes" id="UP000275846"/>
    </source>
</evidence>
<accession>A0A183TC63</accession>
<keyword evidence="4" id="KW-1185">Reference proteome</keyword>
<protein>
    <submittedName>
        <fullName evidence="5">Calmodulin</fullName>
    </submittedName>
</protein>
<reference evidence="3 4" key="2">
    <citation type="submission" date="2018-11" db="EMBL/GenBank/DDBJ databases">
        <authorList>
            <consortium name="Pathogen Informatics"/>
        </authorList>
    </citation>
    <scope>NUCLEOTIDE SEQUENCE [LARGE SCALE GENOMIC DNA]</scope>
    <source>
        <strain evidence="3 4">NST_G2</strain>
    </source>
</reference>
<dbReference type="SMART" id="SM00054">
    <property type="entry name" value="EFh"/>
    <property type="match status" value="3"/>
</dbReference>
<dbReference type="PANTHER" id="PTHR23048">
    <property type="entry name" value="MYOSIN LIGHT CHAIN 1, 3"/>
    <property type="match status" value="1"/>
</dbReference>
<dbReference type="FunFam" id="1.10.238.10:FF:000003">
    <property type="entry name" value="Calmodulin A"/>
    <property type="match status" value="1"/>
</dbReference>
<dbReference type="InterPro" id="IPR050230">
    <property type="entry name" value="CALM/Myosin/TropC-like"/>
</dbReference>
<dbReference type="GO" id="GO:0016460">
    <property type="term" value="C:myosin II complex"/>
    <property type="evidence" value="ECO:0007669"/>
    <property type="project" value="TreeGrafter"/>
</dbReference>
<evidence type="ECO:0000313" key="3">
    <source>
        <dbReference type="EMBL" id="VDM00447.1"/>
    </source>
</evidence>
<dbReference type="SUPFAM" id="SSF47473">
    <property type="entry name" value="EF-hand"/>
    <property type="match status" value="1"/>
</dbReference>
<dbReference type="PROSITE" id="PS50222">
    <property type="entry name" value="EF_HAND_2"/>
    <property type="match status" value="2"/>
</dbReference>